<comment type="caution">
    <text evidence="1">The sequence shown here is derived from an EMBL/GenBank/DDBJ whole genome shotgun (WGS) entry which is preliminary data.</text>
</comment>
<gene>
    <name evidence="1" type="ORF">LOY88_001962</name>
</gene>
<evidence type="ECO:0000313" key="1">
    <source>
        <dbReference type="EMBL" id="KAI2389688.1"/>
    </source>
</evidence>
<protein>
    <submittedName>
        <fullName evidence="1">Uncharacterized protein</fullName>
    </submittedName>
</protein>
<proteinExistence type="predicted"/>
<dbReference type="EMBL" id="JALBCA010000022">
    <property type="protein sequence ID" value="KAI2389688.1"/>
    <property type="molecule type" value="Genomic_DNA"/>
</dbReference>
<reference evidence="1" key="1">
    <citation type="journal article" date="2022" name="bioRxiv">
        <title>Population genetic analysis of Ophidiomyces ophidiicola, the causative agent of snake fungal disease, indicates recent introductions to the USA.</title>
        <authorList>
            <person name="Ladner J.T."/>
            <person name="Palmer J.M."/>
            <person name="Ettinger C.L."/>
            <person name="Stajich J.E."/>
            <person name="Farrell T.M."/>
            <person name="Glorioso B.M."/>
            <person name="Lawson B."/>
            <person name="Price S.J."/>
            <person name="Stengle A.G."/>
            <person name="Grear D.A."/>
            <person name="Lorch J.M."/>
        </authorList>
    </citation>
    <scope>NUCLEOTIDE SEQUENCE</scope>
    <source>
        <strain evidence="1">NWHC 24266-5</strain>
    </source>
</reference>
<accession>A0ACB8V0C8</accession>
<organism evidence="1">
    <name type="scientific">Ophidiomyces ophidiicola</name>
    <dbReference type="NCBI Taxonomy" id="1387563"/>
    <lineage>
        <taxon>Eukaryota</taxon>
        <taxon>Fungi</taxon>
        <taxon>Dikarya</taxon>
        <taxon>Ascomycota</taxon>
        <taxon>Pezizomycotina</taxon>
        <taxon>Eurotiomycetes</taxon>
        <taxon>Eurotiomycetidae</taxon>
        <taxon>Onygenales</taxon>
        <taxon>Onygenaceae</taxon>
        <taxon>Ophidiomyces</taxon>
    </lineage>
</organism>
<name>A0ACB8V0C8_9EURO</name>
<sequence length="509" mass="57927">MPTSKRRVKVACQLCHARRVKCDRTEETACSNCQLTGQECLAIVSRRGKYKRRRNGSSDLFPDFVSLSQIEGGVIQSIGTIAQQEDVEAHPISDSTLTQTSPMADSGSNEGAFYGDSFNLKYVFHEICDPLNKAPEFLSLEESFGRLHFEHLDETSKARVNERRMQDMARLKSEGVFQMPPKNVADELVQLFFRSSYPLSALLFDQAEFYLKYECGRISPLILHAIHFASLVHCEDETYKAAGYSSRFEASSAFYHRAKALYDANYESDAITNLQAVCLLSQWWGTPTEQKYTWHWVGIAVSLAQSLELHRLRAYTNLPTKEIKFRRKIWWGIYTADILEALILGQTPHINDAYCDVPPLNESDFDCNDENGINVDENRNHTTESKLYLVQLANLATKTSKCLLATFGNGADESTIEESLEIFCSWETSLPKELQYTSSMVSLENGFWTALLHLNFQCVNLDFNSNNPLTQTHSQAIAKYFYVEMGLVFLAGCRWEPYHLMQLLRSLES</sequence>